<evidence type="ECO:0000256" key="11">
    <source>
        <dbReference type="HAMAP-Rule" id="MF_00366"/>
    </source>
</evidence>
<dbReference type="GO" id="GO:0000428">
    <property type="term" value="C:DNA-directed RNA polymerase complex"/>
    <property type="evidence" value="ECO:0007669"/>
    <property type="project" value="UniProtKB-KW"/>
</dbReference>
<keyword evidence="5 11" id="KW-0808">Transferase</keyword>
<evidence type="ECO:0000256" key="7">
    <source>
        <dbReference type="ARBA" id="ARBA00023163"/>
    </source>
</evidence>
<feature type="region of interest" description="Disordered" evidence="12">
    <location>
        <begin position="64"/>
        <end position="85"/>
    </location>
</feature>
<keyword evidence="7 11" id="KW-0804">Transcription</keyword>
<dbReference type="PANTHER" id="PTHR34476:SF1">
    <property type="entry name" value="DNA-DIRECTED RNA POLYMERASE SUBUNIT OMEGA"/>
    <property type="match status" value="1"/>
</dbReference>
<comment type="subunit">
    <text evidence="11">The RNAP catalytic core consists of 2 alpha, 1 beta, 1 beta' and 1 omega subunit. When a sigma factor is associated with the core the holoenzyme is formed, which can initiate transcription.</text>
</comment>
<gene>
    <name evidence="11" type="primary">rpoZ</name>
    <name evidence="13" type="ORF">SAMN06296036_107119</name>
</gene>
<evidence type="ECO:0000256" key="10">
    <source>
        <dbReference type="ARBA" id="ARBA00048552"/>
    </source>
</evidence>
<keyword evidence="4 11" id="KW-0240">DNA-directed RNA polymerase</keyword>
<dbReference type="NCBIfam" id="TIGR00690">
    <property type="entry name" value="rpoZ"/>
    <property type="match status" value="1"/>
</dbReference>
<dbReference type="EC" id="2.7.7.6" evidence="2 11"/>
<evidence type="ECO:0000256" key="3">
    <source>
        <dbReference type="ARBA" id="ARBA00013725"/>
    </source>
</evidence>
<accession>A0A1Y6BPJ5</accession>
<dbReference type="GO" id="GO:0006351">
    <property type="term" value="P:DNA-templated transcription"/>
    <property type="evidence" value="ECO:0007669"/>
    <property type="project" value="UniProtKB-UniRule"/>
</dbReference>
<keyword evidence="6 11" id="KW-0548">Nucleotidyltransferase</keyword>
<evidence type="ECO:0000256" key="8">
    <source>
        <dbReference type="ARBA" id="ARBA00029924"/>
    </source>
</evidence>
<keyword evidence="14" id="KW-1185">Reference proteome</keyword>
<dbReference type="EMBL" id="FWZT01000007">
    <property type="protein sequence ID" value="SMF21636.1"/>
    <property type="molecule type" value="Genomic_DNA"/>
</dbReference>
<dbReference type="RefSeq" id="WP_132318441.1">
    <property type="nucleotide sequence ID" value="NZ_FWZT01000007.1"/>
</dbReference>
<dbReference type="PANTHER" id="PTHR34476">
    <property type="entry name" value="DNA-DIRECTED RNA POLYMERASE SUBUNIT OMEGA"/>
    <property type="match status" value="1"/>
</dbReference>
<evidence type="ECO:0000256" key="4">
    <source>
        <dbReference type="ARBA" id="ARBA00022478"/>
    </source>
</evidence>
<sequence>MARVSIEDCLEHIENRFALVSVASHRTRQLMEGKAPLVKTKNKEAVTALREIAEGLVLASADSETQKVAPEMQANPLEAVLSSES</sequence>
<dbReference type="GO" id="GO:0003899">
    <property type="term" value="F:DNA-directed RNA polymerase activity"/>
    <property type="evidence" value="ECO:0007669"/>
    <property type="project" value="UniProtKB-UniRule"/>
</dbReference>
<evidence type="ECO:0000256" key="12">
    <source>
        <dbReference type="SAM" id="MobiDB-lite"/>
    </source>
</evidence>
<dbReference type="Pfam" id="PF01192">
    <property type="entry name" value="RNA_pol_Rpb6"/>
    <property type="match status" value="1"/>
</dbReference>
<dbReference type="InterPro" id="IPR003716">
    <property type="entry name" value="DNA-dir_RNA_pol_omega"/>
</dbReference>
<evidence type="ECO:0000313" key="13">
    <source>
        <dbReference type="EMBL" id="SMF21636.1"/>
    </source>
</evidence>
<proteinExistence type="inferred from homology"/>
<evidence type="ECO:0000313" key="14">
    <source>
        <dbReference type="Proteomes" id="UP000192907"/>
    </source>
</evidence>
<dbReference type="OrthoDB" id="5296024at2"/>
<evidence type="ECO:0000256" key="9">
    <source>
        <dbReference type="ARBA" id="ARBA00030998"/>
    </source>
</evidence>
<dbReference type="SUPFAM" id="SSF63562">
    <property type="entry name" value="RPB6/omega subunit-like"/>
    <property type="match status" value="1"/>
</dbReference>
<dbReference type="STRING" id="1513793.SAMN06296036_107119"/>
<reference evidence="14" key="1">
    <citation type="submission" date="2017-04" db="EMBL/GenBank/DDBJ databases">
        <authorList>
            <person name="Varghese N."/>
            <person name="Submissions S."/>
        </authorList>
    </citation>
    <scope>NUCLEOTIDE SEQUENCE [LARGE SCALE GENOMIC DNA]</scope>
    <source>
        <strain evidence="14">RKEM611</strain>
    </source>
</reference>
<dbReference type="SMART" id="SM01409">
    <property type="entry name" value="RNA_pol_Rpb6"/>
    <property type="match status" value="1"/>
</dbReference>
<dbReference type="Proteomes" id="UP000192907">
    <property type="component" value="Unassembled WGS sequence"/>
</dbReference>
<organism evidence="13 14">
    <name type="scientific">Pseudobacteriovorax antillogorgiicola</name>
    <dbReference type="NCBI Taxonomy" id="1513793"/>
    <lineage>
        <taxon>Bacteria</taxon>
        <taxon>Pseudomonadati</taxon>
        <taxon>Bdellovibrionota</taxon>
        <taxon>Oligoflexia</taxon>
        <taxon>Oligoflexales</taxon>
        <taxon>Pseudobacteriovoracaceae</taxon>
        <taxon>Pseudobacteriovorax</taxon>
    </lineage>
</organism>
<dbReference type="HAMAP" id="MF_00366">
    <property type="entry name" value="RNApol_bact_RpoZ"/>
    <property type="match status" value="1"/>
</dbReference>
<dbReference type="GO" id="GO:0003677">
    <property type="term" value="F:DNA binding"/>
    <property type="evidence" value="ECO:0007669"/>
    <property type="project" value="UniProtKB-UniRule"/>
</dbReference>
<evidence type="ECO:0000256" key="1">
    <source>
        <dbReference type="ARBA" id="ARBA00006711"/>
    </source>
</evidence>
<dbReference type="AlphaFoldDB" id="A0A1Y6BPJ5"/>
<evidence type="ECO:0000256" key="6">
    <source>
        <dbReference type="ARBA" id="ARBA00022695"/>
    </source>
</evidence>
<dbReference type="InterPro" id="IPR036161">
    <property type="entry name" value="RPB6/omega-like_sf"/>
</dbReference>
<comment type="function">
    <text evidence="11">Promotes RNA polymerase assembly. Latches the N- and C-terminal regions of the beta' subunit thereby facilitating its interaction with the beta and alpha subunits.</text>
</comment>
<dbReference type="InterPro" id="IPR006110">
    <property type="entry name" value="Pol_omega/Rpo6/RPB6"/>
</dbReference>
<comment type="catalytic activity">
    <reaction evidence="10 11">
        <text>RNA(n) + a ribonucleoside 5'-triphosphate = RNA(n+1) + diphosphate</text>
        <dbReference type="Rhea" id="RHEA:21248"/>
        <dbReference type="Rhea" id="RHEA-COMP:14527"/>
        <dbReference type="Rhea" id="RHEA-COMP:17342"/>
        <dbReference type="ChEBI" id="CHEBI:33019"/>
        <dbReference type="ChEBI" id="CHEBI:61557"/>
        <dbReference type="ChEBI" id="CHEBI:140395"/>
        <dbReference type="EC" id="2.7.7.6"/>
    </reaction>
</comment>
<evidence type="ECO:0000256" key="5">
    <source>
        <dbReference type="ARBA" id="ARBA00022679"/>
    </source>
</evidence>
<name>A0A1Y6BPJ5_9BACT</name>
<comment type="similarity">
    <text evidence="1 11">Belongs to the RNA polymerase subunit omega family.</text>
</comment>
<evidence type="ECO:0000256" key="2">
    <source>
        <dbReference type="ARBA" id="ARBA00012418"/>
    </source>
</evidence>
<protein>
    <recommendedName>
        <fullName evidence="3 11">DNA-directed RNA polymerase subunit omega</fullName>
        <shortName evidence="11">RNAP omega subunit</shortName>
        <ecNumber evidence="2 11">2.7.7.6</ecNumber>
    </recommendedName>
    <alternativeName>
        <fullName evidence="9 11">RNA polymerase omega subunit</fullName>
    </alternativeName>
    <alternativeName>
        <fullName evidence="8 11">Transcriptase subunit omega</fullName>
    </alternativeName>
</protein>
<dbReference type="Gene3D" id="3.90.940.10">
    <property type="match status" value="1"/>
</dbReference>